<evidence type="ECO:0000313" key="2">
    <source>
        <dbReference type="EMBL" id="QPD05715.1"/>
    </source>
</evidence>
<dbReference type="AlphaFoldDB" id="A0A7S8J1G1"/>
<sequence length="69" mass="7743">MEKSMLRVGEAAELLSVSRWTIYRWVEDGRLRGTKLGKGSLRIFHESVTGLIKHNETTMSGVLTGAKRP</sequence>
<accession>A0A7S8J1G1</accession>
<dbReference type="InterPro" id="IPR010093">
    <property type="entry name" value="SinI_DNA-bd"/>
</dbReference>
<feature type="domain" description="Helix-turn-helix" evidence="1">
    <location>
        <begin position="5"/>
        <end position="47"/>
    </location>
</feature>
<reference evidence="2 3" key="1">
    <citation type="journal article" date="2020" name="ISME J.">
        <title>Enrichment and physiological characterization of a novel comammox Nitrospira indicates ammonium inhibition of complete nitrification.</title>
        <authorList>
            <person name="Sakoula D."/>
            <person name="Koch H."/>
            <person name="Frank J."/>
            <person name="Jetten M.S.M."/>
            <person name="van Kessel M.A.H.J."/>
            <person name="Lucker S."/>
        </authorList>
    </citation>
    <scope>NUCLEOTIDE SEQUENCE [LARGE SCALE GENOMIC DNA]</scope>
    <source>
        <strain evidence="2">Comreactor17</strain>
    </source>
</reference>
<dbReference type="SUPFAM" id="SSF46955">
    <property type="entry name" value="Putative DNA-binding domain"/>
    <property type="match status" value="1"/>
</dbReference>
<gene>
    <name evidence="2" type="ORF">Nkreftii_003489</name>
</gene>
<dbReference type="Proteomes" id="UP000593737">
    <property type="component" value="Chromosome"/>
</dbReference>
<evidence type="ECO:0000313" key="3">
    <source>
        <dbReference type="Proteomes" id="UP000593737"/>
    </source>
</evidence>
<name>A0A7S8J1G1_9BACT</name>
<organism evidence="2 3">
    <name type="scientific">Candidatus Nitrospira kreftii</name>
    <dbReference type="NCBI Taxonomy" id="2652173"/>
    <lineage>
        <taxon>Bacteria</taxon>
        <taxon>Pseudomonadati</taxon>
        <taxon>Nitrospirota</taxon>
        <taxon>Nitrospiria</taxon>
        <taxon>Nitrospirales</taxon>
        <taxon>Nitrospiraceae</taxon>
        <taxon>Nitrospira</taxon>
    </lineage>
</organism>
<dbReference type="NCBIfam" id="TIGR01764">
    <property type="entry name" value="excise"/>
    <property type="match status" value="1"/>
</dbReference>
<protein>
    <recommendedName>
        <fullName evidence="1">Helix-turn-helix domain-containing protein</fullName>
    </recommendedName>
</protein>
<dbReference type="InterPro" id="IPR041657">
    <property type="entry name" value="HTH_17"/>
</dbReference>
<dbReference type="Pfam" id="PF12728">
    <property type="entry name" value="HTH_17"/>
    <property type="match status" value="1"/>
</dbReference>
<dbReference type="InterPro" id="IPR009061">
    <property type="entry name" value="DNA-bd_dom_put_sf"/>
</dbReference>
<dbReference type="KEGG" id="nkf:Nkreftii_003489"/>
<dbReference type="GO" id="GO:0003677">
    <property type="term" value="F:DNA binding"/>
    <property type="evidence" value="ECO:0007669"/>
    <property type="project" value="InterPro"/>
</dbReference>
<evidence type="ECO:0000259" key="1">
    <source>
        <dbReference type="Pfam" id="PF12728"/>
    </source>
</evidence>
<proteinExistence type="predicted"/>
<dbReference type="EMBL" id="CP047423">
    <property type="protein sequence ID" value="QPD05715.1"/>
    <property type="molecule type" value="Genomic_DNA"/>
</dbReference>